<dbReference type="Gene3D" id="3.40.1190.10">
    <property type="entry name" value="Mur-like, catalytic domain"/>
    <property type="match status" value="1"/>
</dbReference>
<dbReference type="Gene3D" id="3.90.190.20">
    <property type="entry name" value="Mur ligase, C-terminal domain"/>
    <property type="match status" value="1"/>
</dbReference>
<gene>
    <name evidence="1" type="ordered locus">trd_0739</name>
</gene>
<organism evidence="1 2">
    <name type="scientific">Thermomicrobium roseum (strain ATCC 27502 / DSM 5159 / P-2)</name>
    <dbReference type="NCBI Taxonomy" id="309801"/>
    <lineage>
        <taxon>Bacteria</taxon>
        <taxon>Pseudomonadati</taxon>
        <taxon>Thermomicrobiota</taxon>
        <taxon>Thermomicrobia</taxon>
        <taxon>Thermomicrobiales</taxon>
        <taxon>Thermomicrobiaceae</taxon>
        <taxon>Thermomicrobium</taxon>
    </lineage>
</organism>
<dbReference type="STRING" id="309801.trd_0739"/>
<evidence type="ECO:0000313" key="2">
    <source>
        <dbReference type="Proteomes" id="UP000000447"/>
    </source>
</evidence>
<dbReference type="HOGENOM" id="CLU_808757_0_0_0"/>
<dbReference type="InterPro" id="IPR036565">
    <property type="entry name" value="Mur-like_cat_sf"/>
</dbReference>
<proteinExistence type="predicted"/>
<dbReference type="KEGG" id="tro:trd_0739"/>
<dbReference type="GO" id="GO:0005524">
    <property type="term" value="F:ATP binding"/>
    <property type="evidence" value="ECO:0007669"/>
    <property type="project" value="InterPro"/>
</dbReference>
<sequence length="343" mass="37367">MVATVGLPAAIYRAGAVTTLCGNDDSCLLAPATRYAARAHEIVARAIHPHGFIVLNADDPDVLGLAEESLARVIFFALHPENPVLRRQRDARKPAIWYDDGVIVANRALYDYQALFAWDAQTTESDAFSAPSAFLERVETRTEPDDIPVIAVREAPITLGGALLFQVQNVLCATALALGLGISLTAIRSTLRTFLPTHDLLPGSCNLVFLRDLIVLIDGARDLWTLRTLLRCVRQSTPHKVFVVTHGFPWLSQEDLREVGRILGRVTGMILISEPLGDERLAAFREGVVENVLPPVIVTQPDLPQALQTVLTLARPGDLCLVLASDPLKTGEIVRRIIDGNGT</sequence>
<dbReference type="Proteomes" id="UP000000447">
    <property type="component" value="Chromosome"/>
</dbReference>
<dbReference type="SUPFAM" id="SSF53623">
    <property type="entry name" value="MurD-like peptide ligases, catalytic domain"/>
    <property type="match status" value="1"/>
</dbReference>
<evidence type="ECO:0000313" key="1">
    <source>
        <dbReference type="EMBL" id="ACM05810.1"/>
    </source>
</evidence>
<dbReference type="InterPro" id="IPR036615">
    <property type="entry name" value="Mur_ligase_C_dom_sf"/>
</dbReference>
<name>B9KZ28_THERP</name>
<dbReference type="GO" id="GO:0016881">
    <property type="term" value="F:acid-amino acid ligase activity"/>
    <property type="evidence" value="ECO:0007669"/>
    <property type="project" value="InterPro"/>
</dbReference>
<dbReference type="eggNOG" id="COG0769">
    <property type="taxonomic scope" value="Bacteria"/>
</dbReference>
<reference evidence="1 2" key="1">
    <citation type="journal article" date="2009" name="PLoS ONE">
        <title>Complete genome sequence of the aerobic CO-oxidizing thermophile Thermomicrobium roseum.</title>
        <authorList>
            <person name="Wu D."/>
            <person name="Raymond J."/>
            <person name="Wu M."/>
            <person name="Chatterji S."/>
            <person name="Ren Q."/>
            <person name="Graham J.E."/>
            <person name="Bryant D.A."/>
            <person name="Robb F."/>
            <person name="Colman A."/>
            <person name="Tallon L.J."/>
            <person name="Badger J.H."/>
            <person name="Madupu R."/>
            <person name="Ward N.L."/>
            <person name="Eisen J.A."/>
        </authorList>
    </citation>
    <scope>NUCLEOTIDE SEQUENCE [LARGE SCALE GENOMIC DNA]</scope>
    <source>
        <strain evidence="2">ATCC 27502 / DSM 5159 / P-2</strain>
    </source>
</reference>
<dbReference type="SUPFAM" id="SSF53244">
    <property type="entry name" value="MurD-like peptide ligases, peptide-binding domain"/>
    <property type="match status" value="1"/>
</dbReference>
<dbReference type="AlphaFoldDB" id="B9KZ28"/>
<accession>B9KZ28</accession>
<protein>
    <submittedName>
        <fullName evidence="1">Putative cyanophycin synthetase</fullName>
    </submittedName>
</protein>
<dbReference type="EMBL" id="CP001275">
    <property type="protein sequence ID" value="ACM05810.1"/>
    <property type="molecule type" value="Genomic_DNA"/>
</dbReference>
<keyword evidence="2" id="KW-1185">Reference proteome</keyword>